<protein>
    <submittedName>
        <fullName evidence="4">VCBS repeat-containing protein</fullName>
    </submittedName>
</protein>
<dbReference type="Gene3D" id="2.60.40.4070">
    <property type="match status" value="1"/>
</dbReference>
<dbReference type="Proteomes" id="UP000598996">
    <property type="component" value="Unassembled WGS sequence"/>
</dbReference>
<reference evidence="4 5" key="1">
    <citation type="submission" date="2021-01" db="EMBL/GenBank/DDBJ databases">
        <title>Actinoplanes sp. nov. LDG1-01 isolated from lichen.</title>
        <authorList>
            <person name="Saeng-In P."/>
            <person name="Phongsopitanun W."/>
            <person name="Kanchanasin P."/>
            <person name="Yuki M."/>
            <person name="Kudo T."/>
            <person name="Ohkuma M."/>
            <person name="Tanasupawat S."/>
        </authorList>
    </citation>
    <scope>NUCLEOTIDE SEQUENCE [LARGE SCALE GENOMIC DNA]</scope>
    <source>
        <strain evidence="4 5">LDG1-01</strain>
    </source>
</reference>
<keyword evidence="1 2" id="KW-0732">Signal</keyword>
<dbReference type="Pfam" id="PF13860">
    <property type="entry name" value="FlgD_ig"/>
    <property type="match status" value="1"/>
</dbReference>
<feature type="chain" id="PRO_5046816419" evidence="2">
    <location>
        <begin position="20"/>
        <end position="996"/>
    </location>
</feature>
<keyword evidence="5" id="KW-1185">Reference proteome</keyword>
<dbReference type="InterPro" id="IPR025965">
    <property type="entry name" value="FlgD/Vpr_Ig-like"/>
</dbReference>
<evidence type="ECO:0000313" key="5">
    <source>
        <dbReference type="Proteomes" id="UP000598996"/>
    </source>
</evidence>
<dbReference type="Pfam" id="PF13517">
    <property type="entry name" value="FG-GAP_3"/>
    <property type="match status" value="1"/>
</dbReference>
<dbReference type="SUPFAM" id="SSF69318">
    <property type="entry name" value="Integrin alpha N-terminal domain"/>
    <property type="match status" value="1"/>
</dbReference>
<accession>A0ABS1VRQ6</accession>
<dbReference type="InterPro" id="IPR013517">
    <property type="entry name" value="FG-GAP"/>
</dbReference>
<feature type="domain" description="FlgD/Vpr Ig-like" evidence="3">
    <location>
        <begin position="658"/>
        <end position="721"/>
    </location>
</feature>
<evidence type="ECO:0000256" key="2">
    <source>
        <dbReference type="SAM" id="SignalP"/>
    </source>
</evidence>
<evidence type="ECO:0000259" key="3">
    <source>
        <dbReference type="Pfam" id="PF13860"/>
    </source>
</evidence>
<dbReference type="EMBL" id="JAENHO010000006">
    <property type="protein sequence ID" value="MBL7257314.1"/>
    <property type="molecule type" value="Genomic_DNA"/>
</dbReference>
<organism evidence="4 5">
    <name type="scientific">Paractinoplanes lichenicola</name>
    <dbReference type="NCBI Taxonomy" id="2802976"/>
    <lineage>
        <taxon>Bacteria</taxon>
        <taxon>Bacillati</taxon>
        <taxon>Actinomycetota</taxon>
        <taxon>Actinomycetes</taxon>
        <taxon>Micromonosporales</taxon>
        <taxon>Micromonosporaceae</taxon>
        <taxon>Paractinoplanes</taxon>
    </lineage>
</organism>
<evidence type="ECO:0000256" key="1">
    <source>
        <dbReference type="ARBA" id="ARBA00022729"/>
    </source>
</evidence>
<comment type="caution">
    <text evidence="4">The sequence shown here is derived from an EMBL/GenBank/DDBJ whole genome shotgun (WGS) entry which is preliminary data.</text>
</comment>
<dbReference type="InterPro" id="IPR028994">
    <property type="entry name" value="Integrin_alpha_N"/>
</dbReference>
<evidence type="ECO:0000313" key="4">
    <source>
        <dbReference type="EMBL" id="MBL7257314.1"/>
    </source>
</evidence>
<sequence>MHKPSRRVVAAAISGVVLAAGVTVTPAAGAAATPAEIRVVAAPSYPAYPWDTPVFAGETGFLHQRQPSTPWLWSTYADGRTTEVEELKGVAADELYSAGGDTVVPTVSAPGHPVSSTTAAALDLSTMTWRKLTINGTQPAFERFLGGSIVAVTGTFPNVKVELRRPAADGSHTTTPITGIPDDVISMNVLAGDATGAVLRLAAQSPAGILERYGLLDLESGRVGVLPTVPFTWNVLLTRDRIGLISRPFVRSLSRAEIMAGTATTPDAIELPSDVTEAAIGLAGDDVIAVPRPDPAVTETEALRFTVGGTEPVTVLPKARNKLVQAPDGVLFVGGTGPGDWSVRRATKSGQSPVLPIVKPLVNAGVTLSYGVVRHTAALPRVGENADYHLFSEAGDPALQLDEPKPCAPGATCVRLVDGYQPGATYLSDLGQDPVLRYSDPHYVSQLASTVDRLVDASHGYVLVSDSAKLYVHGVGEPRTFPRTGAALSFETLWRADAAGSLRPLNLKSGSEGAALGTGSDCTATEVQATVSHLYWTCGASGPAGVYDLVRKQNVTVPAGQYLLGDNYLVRHDADGTLVRLDLTDGSLGDAVELATVPRGDLADHRNISWAVDKFGGDVAWVDSGNAVHVVDPGVAPSAPAVFAVAAPATLTLPGAYTVTAQLTQAVDSTTLTVTQVRTGAVVARAKGGAARATSETTWNGNGADGKRAMKGRYRWSLSATVDGRATDIAAGTMAVTCGGGSPLHSYDCNGYPALLAMSSTTTGTWKLSRPDSAAMPNAGYNTLPALTAVVPYGDISKDYKNDLLIRRADGTMRVYLGDDTMQFAGRPSLALPGDWNIYDWLVHTGDVTGDKQSDLIAREAATGALYVFAGNGTGGLNARVKLAGGYKGYSKVIGPGDINGDGKPDLLLQYDPTSTMYAMLGAGDGTFQSGLRVVGTGWLGYNIVIGAGDLNEDGKNDLVMRDGAKALYRRLGTGNGTFGDRQLIGPDFGQYSSIN</sequence>
<dbReference type="PANTHER" id="PTHR46580">
    <property type="entry name" value="SENSOR KINASE-RELATED"/>
    <property type="match status" value="1"/>
</dbReference>
<dbReference type="Gene3D" id="2.130.10.130">
    <property type="entry name" value="Integrin alpha, N-terminal"/>
    <property type="match status" value="1"/>
</dbReference>
<name>A0ABS1VRQ6_9ACTN</name>
<gene>
    <name evidence="4" type="ORF">JKJ07_23740</name>
</gene>
<feature type="signal peptide" evidence="2">
    <location>
        <begin position="1"/>
        <end position="19"/>
    </location>
</feature>
<proteinExistence type="predicted"/>
<dbReference type="RefSeq" id="WP_202993887.1">
    <property type="nucleotide sequence ID" value="NZ_JAENHO010000006.1"/>
</dbReference>